<feature type="transmembrane region" description="Helical" evidence="9">
    <location>
        <begin position="274"/>
        <end position="301"/>
    </location>
</feature>
<reference evidence="11" key="2">
    <citation type="submission" date="2021-04" db="EMBL/GenBank/DDBJ databases">
        <authorList>
            <person name="Podell S."/>
        </authorList>
    </citation>
    <scope>NUCLEOTIDE SEQUENCE</scope>
    <source>
        <strain evidence="11">Hildebrandi</strain>
    </source>
</reference>
<evidence type="ECO:0000259" key="10">
    <source>
        <dbReference type="Pfam" id="PF01490"/>
    </source>
</evidence>
<keyword evidence="12" id="KW-1185">Reference proteome</keyword>
<feature type="compositionally biased region" description="Polar residues" evidence="8">
    <location>
        <begin position="469"/>
        <end position="479"/>
    </location>
</feature>
<evidence type="ECO:0000256" key="5">
    <source>
        <dbReference type="ARBA" id="ARBA00022970"/>
    </source>
</evidence>
<evidence type="ECO:0000313" key="12">
    <source>
        <dbReference type="Proteomes" id="UP000693970"/>
    </source>
</evidence>
<evidence type="ECO:0000256" key="2">
    <source>
        <dbReference type="ARBA" id="ARBA00008066"/>
    </source>
</evidence>
<dbReference type="PANTHER" id="PTHR22950">
    <property type="entry name" value="AMINO ACID TRANSPORTER"/>
    <property type="match status" value="1"/>
</dbReference>
<feature type="transmembrane region" description="Helical" evidence="9">
    <location>
        <begin position="406"/>
        <end position="428"/>
    </location>
</feature>
<dbReference type="GO" id="GO:0016020">
    <property type="term" value="C:membrane"/>
    <property type="evidence" value="ECO:0007669"/>
    <property type="project" value="UniProtKB-SubCell"/>
</dbReference>
<evidence type="ECO:0000256" key="8">
    <source>
        <dbReference type="SAM" id="MobiDB-lite"/>
    </source>
</evidence>
<keyword evidence="6 9" id="KW-1133">Transmembrane helix</keyword>
<feature type="transmembrane region" description="Helical" evidence="9">
    <location>
        <begin position="321"/>
        <end position="340"/>
    </location>
</feature>
<comment type="subcellular location">
    <subcellularLocation>
        <location evidence="1">Membrane</location>
        <topology evidence="1">Multi-pass membrane protein</topology>
    </subcellularLocation>
</comment>
<keyword evidence="3" id="KW-0813">Transport</keyword>
<feature type="transmembrane region" description="Helical" evidence="9">
    <location>
        <begin position="168"/>
        <end position="188"/>
    </location>
</feature>
<keyword evidence="4 9" id="KW-0812">Transmembrane</keyword>
<dbReference type="Pfam" id="PF01490">
    <property type="entry name" value="Aa_trans"/>
    <property type="match status" value="1"/>
</dbReference>
<feature type="region of interest" description="Disordered" evidence="8">
    <location>
        <begin position="1"/>
        <end position="34"/>
    </location>
</feature>
<evidence type="ECO:0000313" key="11">
    <source>
        <dbReference type="EMBL" id="KAG7373459.1"/>
    </source>
</evidence>
<comment type="caution">
    <text evidence="11">The sequence shown here is derived from an EMBL/GenBank/DDBJ whole genome shotgun (WGS) entry which is preliminary data.</text>
</comment>
<evidence type="ECO:0000256" key="7">
    <source>
        <dbReference type="ARBA" id="ARBA00023136"/>
    </source>
</evidence>
<evidence type="ECO:0000256" key="3">
    <source>
        <dbReference type="ARBA" id="ARBA00022448"/>
    </source>
</evidence>
<keyword evidence="7 9" id="KW-0472">Membrane</keyword>
<proteinExistence type="inferred from homology"/>
<sequence>MTTTMEPVEIEPQPNLPHHGGGTVPVPAPPPRRQVSNITLPKKKSPVAGACSNLVNSIVGAGIIGIPFALKESGLVAGTILLILVSYFTDKTLRMLVELASFSPRLKDYGVLTFEDLLSLPFGRAGTVFVLTSMFITAYGAMVAYLLIIKDTLPVIFGLEETPGAGSFIERELLMVGTSLAVVVPLSMQRDFSSLAFTSSISVTADVFLVVFVAVFAPVASSVASAGGLGRILQENWINGGFFIGFGVLTIAMTCQHSAFIVAGSLRNLTASRWARVTCISLTLSAILCLVLGISGYLGFLDQTQGDVLNNFAVDTFQANAARGLLALTMFFTYPMEAFVARHVLIQLLFGGDMDGYITLTDPTTGELTTTKSKRCGCLNRRYQVTLIIYITTLIPALLVDDLGPVLSITGAIGGCCLAYIGPGLAYLGVHGHDFLEWVTGSLQSQSRSKPSSTKTSESDLPLEGDATANIQTPTNPTYPSELVGPKPWWWWPTLMPLWVAIATKGATGMNDRLTAFDSEHGPVSAVQEGGNDEASRVEDGSIHEAIEPCKRDYIFSIFFIVFGVVAMVAGILSNVYVQVNNIFYTPT</sequence>
<evidence type="ECO:0000256" key="9">
    <source>
        <dbReference type="SAM" id="Phobius"/>
    </source>
</evidence>
<dbReference type="InterPro" id="IPR013057">
    <property type="entry name" value="AA_transpt_TM"/>
</dbReference>
<organism evidence="11 12">
    <name type="scientific">Nitzschia inconspicua</name>
    <dbReference type="NCBI Taxonomy" id="303405"/>
    <lineage>
        <taxon>Eukaryota</taxon>
        <taxon>Sar</taxon>
        <taxon>Stramenopiles</taxon>
        <taxon>Ochrophyta</taxon>
        <taxon>Bacillariophyta</taxon>
        <taxon>Bacillariophyceae</taxon>
        <taxon>Bacillariophycidae</taxon>
        <taxon>Bacillariales</taxon>
        <taxon>Bacillariaceae</taxon>
        <taxon>Nitzschia</taxon>
    </lineage>
</organism>
<evidence type="ECO:0000256" key="6">
    <source>
        <dbReference type="ARBA" id="ARBA00022989"/>
    </source>
</evidence>
<evidence type="ECO:0000256" key="1">
    <source>
        <dbReference type="ARBA" id="ARBA00004141"/>
    </source>
</evidence>
<evidence type="ECO:0000256" key="4">
    <source>
        <dbReference type="ARBA" id="ARBA00022692"/>
    </source>
</evidence>
<dbReference type="PANTHER" id="PTHR22950:SF458">
    <property type="entry name" value="SODIUM-COUPLED NEUTRAL AMINO ACID TRANSPORTER 11-RELATED"/>
    <property type="match status" value="1"/>
</dbReference>
<dbReference type="AlphaFoldDB" id="A0A9K3M3K9"/>
<reference evidence="11" key="1">
    <citation type="journal article" date="2021" name="Sci. Rep.">
        <title>Diploid genomic architecture of Nitzschia inconspicua, an elite biomass production diatom.</title>
        <authorList>
            <person name="Oliver A."/>
            <person name="Podell S."/>
            <person name="Pinowska A."/>
            <person name="Traller J.C."/>
            <person name="Smith S.R."/>
            <person name="McClure R."/>
            <person name="Beliaev A."/>
            <person name="Bohutskyi P."/>
            <person name="Hill E.A."/>
            <person name="Rabines A."/>
            <person name="Zheng H."/>
            <person name="Allen L.Z."/>
            <person name="Kuo A."/>
            <person name="Grigoriev I.V."/>
            <person name="Allen A.E."/>
            <person name="Hazlebeck D."/>
            <person name="Allen E.E."/>
        </authorList>
    </citation>
    <scope>NUCLEOTIDE SEQUENCE</scope>
    <source>
        <strain evidence="11">Hildebrandi</strain>
    </source>
</reference>
<dbReference type="Proteomes" id="UP000693970">
    <property type="component" value="Unassembled WGS sequence"/>
</dbReference>
<dbReference type="EMBL" id="JAGRRH010000002">
    <property type="protein sequence ID" value="KAG7373459.1"/>
    <property type="molecule type" value="Genomic_DNA"/>
</dbReference>
<dbReference type="OrthoDB" id="28208at2759"/>
<gene>
    <name evidence="11" type="ORF">IV203_034183</name>
</gene>
<name>A0A9K3M3K9_9STRA</name>
<keyword evidence="5" id="KW-0029">Amino-acid transport</keyword>
<accession>A0A9K3M3K9</accession>
<feature type="region of interest" description="Disordered" evidence="8">
    <location>
        <begin position="445"/>
        <end position="479"/>
    </location>
</feature>
<feature type="transmembrane region" description="Helical" evidence="9">
    <location>
        <begin position="128"/>
        <end position="148"/>
    </location>
</feature>
<feature type="transmembrane region" description="Helical" evidence="9">
    <location>
        <begin position="383"/>
        <end position="400"/>
    </location>
</feature>
<feature type="compositionally biased region" description="Low complexity" evidence="8">
    <location>
        <begin position="445"/>
        <end position="456"/>
    </location>
</feature>
<protein>
    <submittedName>
        <fullName evidence="11">Transmembrane amino acid transporter</fullName>
    </submittedName>
</protein>
<dbReference type="GO" id="GO:0015179">
    <property type="term" value="F:L-amino acid transmembrane transporter activity"/>
    <property type="evidence" value="ECO:0007669"/>
    <property type="project" value="TreeGrafter"/>
</dbReference>
<comment type="similarity">
    <text evidence="2">Belongs to the amino acid/polyamine transporter 2 family.</text>
</comment>
<feature type="transmembrane region" description="Helical" evidence="9">
    <location>
        <begin position="554"/>
        <end position="578"/>
    </location>
</feature>
<feature type="transmembrane region" description="Helical" evidence="9">
    <location>
        <begin position="237"/>
        <end position="262"/>
    </location>
</feature>
<feature type="domain" description="Amino acid transporter transmembrane" evidence="10">
    <location>
        <begin position="50"/>
        <end position="437"/>
    </location>
</feature>